<feature type="domain" description="Histidine kinase/HSP90-like ATPase" evidence="2">
    <location>
        <begin position="33"/>
        <end position="150"/>
    </location>
</feature>
<keyword evidence="1" id="KW-0723">Serine/threonine-protein kinase</keyword>
<keyword evidence="1" id="KW-0418">Kinase</keyword>
<dbReference type="CDD" id="cd16936">
    <property type="entry name" value="HATPase_RsbW-like"/>
    <property type="match status" value="1"/>
</dbReference>
<evidence type="ECO:0000256" key="1">
    <source>
        <dbReference type="ARBA" id="ARBA00022527"/>
    </source>
</evidence>
<dbReference type="KEGG" id="mgau:MGALJ_31880"/>
<dbReference type="RefSeq" id="WP_232076161.1">
    <property type="nucleotide sequence ID" value="NZ_AP022601.1"/>
</dbReference>
<sequence length="165" mass="18148">MTERPAGYPLGIMTDQIFATSAADSEFVRVDNADALTVARMRRELSQWLRTHLTLDPDRLNDVLLAVNEALTNAAEFAYRGQQGTMTLQVRYDGARGTLLVDVSDRGTWRHVDPESQPNTRGRGIPLMRALSDQTTISPMPDGTHVQMQFGDCAAGVAPQVYAQA</sequence>
<dbReference type="AlphaFoldDB" id="A0A9W4FG07"/>
<dbReference type="InterPro" id="IPR003594">
    <property type="entry name" value="HATPase_dom"/>
</dbReference>
<organism evidence="3 4">
    <name type="scientific">Mycobacterium gallinarum</name>
    <dbReference type="NCBI Taxonomy" id="39689"/>
    <lineage>
        <taxon>Bacteria</taxon>
        <taxon>Bacillati</taxon>
        <taxon>Actinomycetota</taxon>
        <taxon>Actinomycetes</taxon>
        <taxon>Mycobacteriales</taxon>
        <taxon>Mycobacteriaceae</taxon>
        <taxon>Mycobacterium</taxon>
    </lineage>
</organism>
<keyword evidence="4" id="KW-1185">Reference proteome</keyword>
<dbReference type="InterPro" id="IPR050267">
    <property type="entry name" value="Anti-sigma-factor_SerPK"/>
</dbReference>
<evidence type="ECO:0000259" key="2">
    <source>
        <dbReference type="Pfam" id="PF13581"/>
    </source>
</evidence>
<dbReference type="PANTHER" id="PTHR35526">
    <property type="entry name" value="ANTI-SIGMA-F FACTOR RSBW-RELATED"/>
    <property type="match status" value="1"/>
</dbReference>
<dbReference type="EMBL" id="AP022601">
    <property type="protein sequence ID" value="BBY93519.1"/>
    <property type="molecule type" value="Genomic_DNA"/>
</dbReference>
<dbReference type="InterPro" id="IPR036890">
    <property type="entry name" value="HATPase_C_sf"/>
</dbReference>
<dbReference type="Gene3D" id="3.30.565.10">
    <property type="entry name" value="Histidine kinase-like ATPase, C-terminal domain"/>
    <property type="match status" value="1"/>
</dbReference>
<dbReference type="PANTHER" id="PTHR35526:SF3">
    <property type="entry name" value="ANTI-SIGMA-F FACTOR RSBW"/>
    <property type="match status" value="1"/>
</dbReference>
<evidence type="ECO:0000313" key="3">
    <source>
        <dbReference type="EMBL" id="BBY93519.1"/>
    </source>
</evidence>
<dbReference type="Proteomes" id="UP000465785">
    <property type="component" value="Chromosome"/>
</dbReference>
<keyword evidence="1" id="KW-0808">Transferase</keyword>
<dbReference type="SUPFAM" id="SSF55874">
    <property type="entry name" value="ATPase domain of HSP90 chaperone/DNA topoisomerase II/histidine kinase"/>
    <property type="match status" value="1"/>
</dbReference>
<proteinExistence type="predicted"/>
<dbReference type="GO" id="GO:0004674">
    <property type="term" value="F:protein serine/threonine kinase activity"/>
    <property type="evidence" value="ECO:0007669"/>
    <property type="project" value="UniProtKB-KW"/>
</dbReference>
<dbReference type="Pfam" id="PF13581">
    <property type="entry name" value="HATPase_c_2"/>
    <property type="match status" value="1"/>
</dbReference>
<protein>
    <recommendedName>
        <fullName evidence="2">Histidine kinase/HSP90-like ATPase domain-containing protein</fullName>
    </recommendedName>
</protein>
<reference evidence="3 4" key="1">
    <citation type="journal article" date="2019" name="Emerg. Microbes Infect.">
        <title>Comprehensive subspecies identification of 175 nontuberculous mycobacteria species based on 7547 genomic profiles.</title>
        <authorList>
            <person name="Matsumoto Y."/>
            <person name="Kinjo T."/>
            <person name="Motooka D."/>
            <person name="Nabeya D."/>
            <person name="Jung N."/>
            <person name="Uechi K."/>
            <person name="Horii T."/>
            <person name="Iida T."/>
            <person name="Fujita J."/>
            <person name="Nakamura S."/>
        </authorList>
    </citation>
    <scope>NUCLEOTIDE SEQUENCE [LARGE SCALE GENOMIC DNA]</scope>
    <source>
        <strain evidence="3 4">JCM 6399</strain>
    </source>
</reference>
<accession>A0A9W4FG07</accession>
<gene>
    <name evidence="3" type="ORF">MGALJ_31880</name>
</gene>
<evidence type="ECO:0000313" key="4">
    <source>
        <dbReference type="Proteomes" id="UP000465785"/>
    </source>
</evidence>
<name>A0A9W4FG07_9MYCO</name>